<comment type="caution">
    <text evidence="3">The sequence shown here is derived from an EMBL/GenBank/DDBJ whole genome shotgun (WGS) entry which is preliminary data.</text>
</comment>
<reference evidence="3 4" key="1">
    <citation type="submission" date="2016-09" db="EMBL/GenBank/DDBJ databases">
        <title>Pseudoalteromonas amylolytica sp. nov., isolated from the surface seawater.</title>
        <authorList>
            <person name="Wu Y.-H."/>
            <person name="Cheng H."/>
            <person name="Jin X.-B."/>
            <person name="Wang C.-S."/>
            <person name="Xu X.-W."/>
        </authorList>
    </citation>
    <scope>NUCLEOTIDE SEQUENCE [LARGE SCALE GENOMIC DNA]</scope>
    <source>
        <strain evidence="3 4">JW1</strain>
    </source>
</reference>
<sequence>MPVPINDRPLETVREEVIDQLILNYSHGELSADAFERRLDKAYQIDEQSQLQELVADLPLQSDPRYYSEKQARMQPKFTASHPHQESLTITSILSSDHRGGDWVVPKHIRLNNYFGSTELDFRNAVFTHPEVIIEVNCIMGSDEIIIPENIDVITNTTNIMGHVSNNRSQLSTNTLTKQRPRLYIQGKVILGSVDIYVKKTMQEKMKQFATSLKSMFDESKLG</sequence>
<evidence type="ECO:0000259" key="1">
    <source>
        <dbReference type="Pfam" id="PF08044"/>
    </source>
</evidence>
<protein>
    <submittedName>
        <fullName evidence="3">Uncharacterized protein</fullName>
    </submittedName>
</protein>
<dbReference type="Pfam" id="PF09922">
    <property type="entry name" value="LiaF-like_C"/>
    <property type="match status" value="1"/>
</dbReference>
<dbReference type="PANTHER" id="PTHR40763:SF5">
    <property type="entry name" value="MEMBRANE PROTEIN"/>
    <property type="match status" value="1"/>
</dbReference>
<dbReference type="Pfam" id="PF08044">
    <property type="entry name" value="DUF1707"/>
    <property type="match status" value="1"/>
</dbReference>
<dbReference type="STRING" id="1859457.BET10_01180"/>
<dbReference type="OrthoDB" id="3625082at2"/>
<dbReference type="RefSeq" id="WP_070987883.1">
    <property type="nucleotide sequence ID" value="NZ_MKJU01000037.1"/>
</dbReference>
<proteinExistence type="predicted"/>
<keyword evidence="4" id="KW-1185">Reference proteome</keyword>
<gene>
    <name evidence="3" type="ORF">BET10_01180</name>
</gene>
<accession>A0A1S1MJ07</accession>
<evidence type="ECO:0000313" key="4">
    <source>
        <dbReference type="Proteomes" id="UP000179786"/>
    </source>
</evidence>
<dbReference type="Proteomes" id="UP000179786">
    <property type="component" value="Unassembled WGS sequence"/>
</dbReference>
<dbReference type="PANTHER" id="PTHR40763">
    <property type="entry name" value="MEMBRANE PROTEIN-RELATED"/>
    <property type="match status" value="1"/>
</dbReference>
<evidence type="ECO:0000259" key="2">
    <source>
        <dbReference type="Pfam" id="PF09922"/>
    </source>
</evidence>
<dbReference type="EMBL" id="MKJU01000037">
    <property type="protein sequence ID" value="OHU86840.1"/>
    <property type="molecule type" value="Genomic_DNA"/>
</dbReference>
<feature type="domain" description="DUF1707" evidence="1">
    <location>
        <begin position="14"/>
        <end position="59"/>
    </location>
</feature>
<organism evidence="3 4">
    <name type="scientific">Pseudoalteromonas amylolytica</name>
    <dbReference type="NCBI Taxonomy" id="1859457"/>
    <lineage>
        <taxon>Bacteria</taxon>
        <taxon>Pseudomonadati</taxon>
        <taxon>Pseudomonadota</taxon>
        <taxon>Gammaproteobacteria</taxon>
        <taxon>Alteromonadales</taxon>
        <taxon>Pseudoalteromonadaceae</taxon>
        <taxon>Pseudoalteromonas</taxon>
    </lineage>
</organism>
<name>A0A1S1MJ07_9GAMM</name>
<evidence type="ECO:0000313" key="3">
    <source>
        <dbReference type="EMBL" id="OHU86840.1"/>
    </source>
</evidence>
<dbReference type="AlphaFoldDB" id="A0A1S1MJ07"/>
<dbReference type="InterPro" id="IPR012551">
    <property type="entry name" value="DUF1707_SHOCT-like"/>
</dbReference>
<dbReference type="InterPro" id="IPR024425">
    <property type="entry name" value="LiaF-like_C"/>
</dbReference>
<feature type="domain" description="Cell wall-active antibiotics response LiaF-like C-terminal" evidence="2">
    <location>
        <begin position="107"/>
        <end position="195"/>
    </location>
</feature>